<reference evidence="2" key="1">
    <citation type="submission" date="2021-08" db="EMBL/GenBank/DDBJ databases">
        <authorList>
            <person name="Misof B."/>
            <person name="Oliver O."/>
            <person name="Podsiadlowski L."/>
            <person name="Donath A."/>
            <person name="Peters R."/>
            <person name="Mayer C."/>
            <person name="Rust J."/>
            <person name="Gunkel S."/>
            <person name="Lesny P."/>
            <person name="Martin S."/>
            <person name="Oeyen J.P."/>
            <person name="Petersen M."/>
            <person name="Panagiotis P."/>
            <person name="Wilbrandt J."/>
            <person name="Tanja T."/>
        </authorList>
    </citation>
    <scope>NUCLEOTIDE SEQUENCE</scope>
    <source>
        <strain evidence="2">GBR_01_08_01A</strain>
        <tissue evidence="2">Thorax + abdomen</tissue>
    </source>
</reference>
<evidence type="ECO:0000256" key="1">
    <source>
        <dbReference type="SAM" id="MobiDB-lite"/>
    </source>
</evidence>
<comment type="caution">
    <text evidence="2">The sequence shown here is derived from an EMBL/GenBank/DDBJ whole genome shotgun (WGS) entry which is preliminary data.</text>
</comment>
<feature type="compositionally biased region" description="Low complexity" evidence="1">
    <location>
        <begin position="48"/>
        <end position="66"/>
    </location>
</feature>
<protein>
    <submittedName>
        <fullName evidence="2">Uncharacterized protein</fullName>
    </submittedName>
</protein>
<dbReference type="Proteomes" id="UP001258017">
    <property type="component" value="Unassembled WGS sequence"/>
</dbReference>
<proteinExistence type="predicted"/>
<dbReference type="AlphaFoldDB" id="A0AAD9RET6"/>
<gene>
    <name evidence="2" type="ORF">KPH14_012782</name>
</gene>
<evidence type="ECO:0000313" key="3">
    <source>
        <dbReference type="Proteomes" id="UP001258017"/>
    </source>
</evidence>
<accession>A0AAD9RET6</accession>
<organism evidence="2 3">
    <name type="scientific">Odynerus spinipes</name>
    <dbReference type="NCBI Taxonomy" id="1348599"/>
    <lineage>
        <taxon>Eukaryota</taxon>
        <taxon>Metazoa</taxon>
        <taxon>Ecdysozoa</taxon>
        <taxon>Arthropoda</taxon>
        <taxon>Hexapoda</taxon>
        <taxon>Insecta</taxon>
        <taxon>Pterygota</taxon>
        <taxon>Neoptera</taxon>
        <taxon>Endopterygota</taxon>
        <taxon>Hymenoptera</taxon>
        <taxon>Apocrita</taxon>
        <taxon>Aculeata</taxon>
        <taxon>Vespoidea</taxon>
        <taxon>Vespidae</taxon>
        <taxon>Eumeninae</taxon>
        <taxon>Odynerus</taxon>
    </lineage>
</organism>
<name>A0AAD9RET6_9HYME</name>
<keyword evidence="3" id="KW-1185">Reference proteome</keyword>
<evidence type="ECO:0000313" key="2">
    <source>
        <dbReference type="EMBL" id="KAK2578429.1"/>
    </source>
</evidence>
<sequence>MDINEQHIMNHENETENSILKSELRDVKNNFTQAVAQINVMQRKLKKQQQQQKPEQPKQEQQQQPEQQEETTK</sequence>
<dbReference type="EMBL" id="JAIFRP010000301">
    <property type="protein sequence ID" value="KAK2578429.1"/>
    <property type="molecule type" value="Genomic_DNA"/>
</dbReference>
<reference evidence="2" key="2">
    <citation type="journal article" date="2023" name="Commun. Biol.">
        <title>Intrasexual cuticular hydrocarbon dimorphism in a wasp sheds light on hydrocarbon biosynthesis genes in Hymenoptera.</title>
        <authorList>
            <person name="Moris V.C."/>
            <person name="Podsiadlowski L."/>
            <person name="Martin S."/>
            <person name="Oeyen J.P."/>
            <person name="Donath A."/>
            <person name="Petersen M."/>
            <person name="Wilbrandt J."/>
            <person name="Misof B."/>
            <person name="Liedtke D."/>
            <person name="Thamm M."/>
            <person name="Scheiner R."/>
            <person name="Schmitt T."/>
            <person name="Niehuis O."/>
        </authorList>
    </citation>
    <scope>NUCLEOTIDE SEQUENCE</scope>
    <source>
        <strain evidence="2">GBR_01_08_01A</strain>
    </source>
</reference>
<feature type="region of interest" description="Disordered" evidence="1">
    <location>
        <begin position="43"/>
        <end position="73"/>
    </location>
</feature>